<gene>
    <name evidence="1" type="ORF">CEP51_015765</name>
</gene>
<proteinExistence type="predicted"/>
<sequence>MTTGTLWAFGPDRLVPLIHTARPFVQPIEVIADHFFTTESAMTPKELPGPVFYIFITSPLD</sequence>
<protein>
    <submittedName>
        <fullName evidence="1">Uncharacterized protein</fullName>
    </submittedName>
</protein>
<evidence type="ECO:0000313" key="2">
    <source>
        <dbReference type="Proteomes" id="UP000287972"/>
    </source>
</evidence>
<dbReference type="Proteomes" id="UP000287972">
    <property type="component" value="Unassembled WGS sequence"/>
</dbReference>
<reference evidence="1 2" key="1">
    <citation type="submission" date="2017-06" db="EMBL/GenBank/DDBJ databases">
        <title>Comparative genomic analysis of Ambrosia Fusariam Clade fungi.</title>
        <authorList>
            <person name="Stajich J.E."/>
            <person name="Carrillo J."/>
            <person name="Kijimoto T."/>
            <person name="Eskalen A."/>
            <person name="O'Donnell K."/>
            <person name="Kasson M."/>
        </authorList>
    </citation>
    <scope>NUCLEOTIDE SEQUENCE [LARGE SCALE GENOMIC DNA]</scope>
    <source>
        <strain evidence="1 2">NRRL62606</strain>
    </source>
</reference>
<organism evidence="1 2">
    <name type="scientific">Fusarium floridanum</name>
    <dbReference type="NCBI Taxonomy" id="1325733"/>
    <lineage>
        <taxon>Eukaryota</taxon>
        <taxon>Fungi</taxon>
        <taxon>Dikarya</taxon>
        <taxon>Ascomycota</taxon>
        <taxon>Pezizomycotina</taxon>
        <taxon>Sordariomycetes</taxon>
        <taxon>Hypocreomycetidae</taxon>
        <taxon>Hypocreales</taxon>
        <taxon>Nectriaceae</taxon>
        <taxon>Fusarium</taxon>
        <taxon>Fusarium solani species complex</taxon>
    </lineage>
</organism>
<dbReference type="EMBL" id="NKCL01000915">
    <property type="protein sequence ID" value="RSL47517.1"/>
    <property type="molecule type" value="Genomic_DNA"/>
</dbReference>
<keyword evidence="2" id="KW-1185">Reference proteome</keyword>
<evidence type="ECO:0000313" key="1">
    <source>
        <dbReference type="EMBL" id="RSL47517.1"/>
    </source>
</evidence>
<comment type="caution">
    <text evidence="1">The sequence shown here is derived from an EMBL/GenBank/DDBJ whole genome shotgun (WGS) entry which is preliminary data.</text>
</comment>
<dbReference type="AlphaFoldDB" id="A0A428P3A9"/>
<name>A0A428P3A9_9HYPO</name>
<accession>A0A428P3A9</accession>